<reference evidence="1" key="1">
    <citation type="submission" date="2019-12" db="EMBL/GenBank/DDBJ databases">
        <title>An insight into the sialome of adult female Ixodes ricinus ticks feeding for 6 days.</title>
        <authorList>
            <person name="Perner J."/>
            <person name="Ribeiro J.M.C."/>
        </authorList>
    </citation>
    <scope>NUCLEOTIDE SEQUENCE</scope>
    <source>
        <strain evidence="1">Semi-engorged</strain>
        <tissue evidence="1">Salivary glands</tissue>
    </source>
</reference>
<sequence length="151" mass="17569">MAPMATSVTALFWLRSSSSRRGRPDTAQMPSFVRLRNDPARCSTRRALRFWQSRSTSWSVIWRQSLTESSARRRHLVATLVSPVEVTPEQPRSTSFRRRAPAMWKHWPLSLYTSVRSKCSRCLHRWSSHHSPFSPTSKHLFINTVFSLGHF</sequence>
<dbReference type="AlphaFoldDB" id="A0A6B0UV66"/>
<protein>
    <submittedName>
        <fullName evidence="1">Putative secreted protein</fullName>
    </submittedName>
</protein>
<proteinExistence type="predicted"/>
<accession>A0A6B0UV66</accession>
<evidence type="ECO:0000313" key="1">
    <source>
        <dbReference type="EMBL" id="MXU93753.1"/>
    </source>
</evidence>
<dbReference type="EMBL" id="GIFC01011670">
    <property type="protein sequence ID" value="MXU93753.1"/>
    <property type="molecule type" value="Transcribed_RNA"/>
</dbReference>
<organism evidence="1">
    <name type="scientific">Ixodes ricinus</name>
    <name type="common">Common tick</name>
    <name type="synonym">Acarus ricinus</name>
    <dbReference type="NCBI Taxonomy" id="34613"/>
    <lineage>
        <taxon>Eukaryota</taxon>
        <taxon>Metazoa</taxon>
        <taxon>Ecdysozoa</taxon>
        <taxon>Arthropoda</taxon>
        <taxon>Chelicerata</taxon>
        <taxon>Arachnida</taxon>
        <taxon>Acari</taxon>
        <taxon>Parasitiformes</taxon>
        <taxon>Ixodida</taxon>
        <taxon>Ixodoidea</taxon>
        <taxon>Ixodidae</taxon>
        <taxon>Ixodinae</taxon>
        <taxon>Ixodes</taxon>
    </lineage>
</organism>
<name>A0A6B0UV66_IXORI</name>